<dbReference type="Gene3D" id="2.60.200.60">
    <property type="match status" value="1"/>
</dbReference>
<organism evidence="1 2">
    <name type="scientific">Undibacterium aquatile</name>
    <dbReference type="NCBI Taxonomy" id="1537398"/>
    <lineage>
        <taxon>Bacteria</taxon>
        <taxon>Pseudomonadati</taxon>
        <taxon>Pseudomonadota</taxon>
        <taxon>Betaproteobacteria</taxon>
        <taxon>Burkholderiales</taxon>
        <taxon>Oxalobacteraceae</taxon>
        <taxon>Undibacterium</taxon>
    </lineage>
</organism>
<keyword evidence="2" id="KW-1185">Reference proteome</keyword>
<protein>
    <recommendedName>
        <fullName evidence="3">Zn-binding protein involved in type VI secretion</fullName>
    </recommendedName>
</protein>
<sequence>MPGISRITQDTAGGTIVGVLAPKVFVNGTPIAVKGAAVSGHGPGVHGGPVMASHSVTVFAHRIPICRQGDQASCGHAATGSGNVFAG</sequence>
<evidence type="ECO:0000313" key="2">
    <source>
        <dbReference type="Proteomes" id="UP000637632"/>
    </source>
</evidence>
<reference evidence="1 2" key="1">
    <citation type="submission" date="2020-08" db="EMBL/GenBank/DDBJ databases">
        <title>Novel species isolated from subtropical streams in China.</title>
        <authorList>
            <person name="Lu H."/>
        </authorList>
    </citation>
    <scope>NUCLEOTIDE SEQUENCE [LARGE SCALE GENOMIC DNA]</scope>
    <source>
        <strain evidence="1 2">CCTCC AB 2015119</strain>
    </source>
</reference>
<dbReference type="RefSeq" id="WP_190481099.1">
    <property type="nucleotide sequence ID" value="NZ_JACOFT010000007.1"/>
</dbReference>
<accession>A0ABR6XK30</accession>
<evidence type="ECO:0008006" key="3">
    <source>
        <dbReference type="Google" id="ProtNLM"/>
    </source>
</evidence>
<evidence type="ECO:0000313" key="1">
    <source>
        <dbReference type="EMBL" id="MBC3813113.1"/>
    </source>
</evidence>
<name>A0ABR6XK30_9BURK</name>
<gene>
    <name evidence="1" type="ORF">H8K26_16855</name>
</gene>
<dbReference type="Proteomes" id="UP000637632">
    <property type="component" value="Unassembled WGS sequence"/>
</dbReference>
<proteinExistence type="predicted"/>
<dbReference type="EMBL" id="JACOFT010000007">
    <property type="protein sequence ID" value="MBC3813113.1"/>
    <property type="molecule type" value="Genomic_DNA"/>
</dbReference>
<comment type="caution">
    <text evidence="1">The sequence shown here is derived from an EMBL/GenBank/DDBJ whole genome shotgun (WGS) entry which is preliminary data.</text>
</comment>